<dbReference type="SUPFAM" id="SSF55874">
    <property type="entry name" value="ATPase domain of HSP90 chaperone/DNA topoisomerase II/histidine kinase"/>
    <property type="match status" value="1"/>
</dbReference>
<dbReference type="InterPro" id="IPR004358">
    <property type="entry name" value="Sig_transdc_His_kin-like_C"/>
</dbReference>
<dbReference type="STRING" id="1429083.GCA_001885685_01953"/>
<keyword evidence="7" id="KW-0472">Membrane</keyword>
<feature type="transmembrane region" description="Helical" evidence="7">
    <location>
        <begin position="70"/>
        <end position="90"/>
    </location>
</feature>
<evidence type="ECO:0000256" key="1">
    <source>
        <dbReference type="ARBA" id="ARBA00000085"/>
    </source>
</evidence>
<evidence type="ECO:0000256" key="4">
    <source>
        <dbReference type="ARBA" id="ARBA00022679"/>
    </source>
</evidence>
<dbReference type="SUPFAM" id="SSF47384">
    <property type="entry name" value="Homodimeric domain of signal transducing histidine kinase"/>
    <property type="match status" value="1"/>
</dbReference>
<dbReference type="CDD" id="cd00082">
    <property type="entry name" value="HisKA"/>
    <property type="match status" value="1"/>
</dbReference>
<dbReference type="GO" id="GO:0005886">
    <property type="term" value="C:plasma membrane"/>
    <property type="evidence" value="ECO:0007669"/>
    <property type="project" value="TreeGrafter"/>
</dbReference>
<evidence type="ECO:0000259" key="9">
    <source>
        <dbReference type="PROSITE" id="PS50110"/>
    </source>
</evidence>
<evidence type="ECO:0000256" key="2">
    <source>
        <dbReference type="ARBA" id="ARBA00012438"/>
    </source>
</evidence>
<dbReference type="Gene3D" id="3.40.50.2300">
    <property type="match status" value="1"/>
</dbReference>
<dbReference type="EC" id="2.7.13.3" evidence="2"/>
<feature type="transmembrane region" description="Helical" evidence="7">
    <location>
        <begin position="102"/>
        <end position="126"/>
    </location>
</feature>
<dbReference type="InterPro" id="IPR036097">
    <property type="entry name" value="HisK_dim/P_sf"/>
</dbReference>
<dbReference type="SMART" id="SM00388">
    <property type="entry name" value="HisKA"/>
    <property type="match status" value="1"/>
</dbReference>
<dbReference type="EMBL" id="FOAS01000002">
    <property type="protein sequence ID" value="SEK45347.1"/>
    <property type="molecule type" value="Genomic_DNA"/>
</dbReference>
<dbReference type="PROSITE" id="PS50109">
    <property type="entry name" value="HIS_KIN"/>
    <property type="match status" value="1"/>
</dbReference>
<keyword evidence="5 10" id="KW-0418">Kinase</keyword>
<dbReference type="CDD" id="cd00156">
    <property type="entry name" value="REC"/>
    <property type="match status" value="1"/>
</dbReference>
<dbReference type="InterPro" id="IPR003594">
    <property type="entry name" value="HATPase_dom"/>
</dbReference>
<dbReference type="InterPro" id="IPR005467">
    <property type="entry name" value="His_kinase_dom"/>
</dbReference>
<feature type="transmembrane region" description="Helical" evidence="7">
    <location>
        <begin position="132"/>
        <end position="150"/>
    </location>
</feature>
<evidence type="ECO:0000313" key="11">
    <source>
        <dbReference type="Proteomes" id="UP000185766"/>
    </source>
</evidence>
<feature type="domain" description="Response regulatory" evidence="9">
    <location>
        <begin position="468"/>
        <end position="583"/>
    </location>
</feature>
<name>A0A1H7H6F7_9GAMM</name>
<feature type="transmembrane region" description="Helical" evidence="7">
    <location>
        <begin position="47"/>
        <end position="64"/>
    </location>
</feature>
<dbReference type="SMART" id="SM00448">
    <property type="entry name" value="REC"/>
    <property type="match status" value="1"/>
</dbReference>
<dbReference type="GO" id="GO:0009927">
    <property type="term" value="F:histidine phosphotransfer kinase activity"/>
    <property type="evidence" value="ECO:0007669"/>
    <property type="project" value="TreeGrafter"/>
</dbReference>
<dbReference type="InterPro" id="IPR011006">
    <property type="entry name" value="CheY-like_superfamily"/>
</dbReference>
<keyword evidence="7" id="KW-0812">Transmembrane</keyword>
<protein>
    <recommendedName>
        <fullName evidence="2">histidine kinase</fullName>
        <ecNumber evidence="2">2.7.13.3</ecNumber>
    </recommendedName>
</protein>
<dbReference type="AlphaFoldDB" id="A0A1H7H6F7"/>
<feature type="transmembrane region" description="Helical" evidence="7">
    <location>
        <begin position="157"/>
        <end position="174"/>
    </location>
</feature>
<dbReference type="Proteomes" id="UP000185766">
    <property type="component" value="Unassembled WGS sequence"/>
</dbReference>
<dbReference type="PRINTS" id="PR00344">
    <property type="entry name" value="BCTRLSENSOR"/>
</dbReference>
<sequence length="586" mass="64712">MLSPTLHSQERALLQQQQRGYVGLRFHWPALEQEFDRYRLQRSQRQLPWVFGSVLFFMLAYALLDFLMTPLGWLTLPIRVSALVLLMLGYPLIAGRQLAPKIAWLAYGAAYAVCGLSIIAVIYINISRGVNLPYDGMFLLFCYGYFMLGLPWRMTLLLSWGQFAVFIGLGWWLGVPLDVLSYQGLFLGCVNLIGSFGSYLLEHSQRSAWLNLSLLEIARSQAEGEDARKLRLLAAASHDLRQPLNAMGLYAEHLAELHTDAPTQQLTQRLRESVGQLGRMLQSLLDFTRLTLPGQISVQRAPLELRSFLARLLHEHEGQAQGTELRLDCPEPIWVTTDAALLERLLRNLLSNALRHADASLLLLSAYPAAGEQVEIRVRDDGRGLSAQEQALVFEEFRQLDNPGRLAERGLGLGLAIVQQLAQLLGHSLQLDSAPGEGSCFRLWLPANLAPPVDAEGAPAPSNSLTGRVLVIEDDQAGRDALAGLLQRWGLDVQACADLSQAQQALANGPVDVLISDLRLGLAQDGLQVLELLREQAQHMLPALLMTAEVTPALVERAALAHIPVLAKPVLPARLRQALVRVLAQA</sequence>
<proteinExistence type="predicted"/>
<dbReference type="Gene3D" id="3.30.565.10">
    <property type="entry name" value="Histidine kinase-like ATPase, C-terminal domain"/>
    <property type="match status" value="1"/>
</dbReference>
<feature type="modified residue" description="4-aspartylphosphate" evidence="6">
    <location>
        <position position="517"/>
    </location>
</feature>
<dbReference type="SUPFAM" id="SSF52172">
    <property type="entry name" value="CheY-like"/>
    <property type="match status" value="1"/>
</dbReference>
<dbReference type="PROSITE" id="PS50110">
    <property type="entry name" value="RESPONSE_REGULATORY"/>
    <property type="match status" value="1"/>
</dbReference>
<evidence type="ECO:0000256" key="5">
    <source>
        <dbReference type="ARBA" id="ARBA00022777"/>
    </source>
</evidence>
<keyword evidence="4" id="KW-0808">Transferase</keyword>
<comment type="catalytic activity">
    <reaction evidence="1">
        <text>ATP + protein L-histidine = ADP + protein N-phospho-L-histidine.</text>
        <dbReference type="EC" id="2.7.13.3"/>
    </reaction>
</comment>
<dbReference type="InterPro" id="IPR003661">
    <property type="entry name" value="HisK_dim/P_dom"/>
</dbReference>
<dbReference type="PANTHER" id="PTHR43047:SF9">
    <property type="entry name" value="HISTIDINE KINASE"/>
    <property type="match status" value="1"/>
</dbReference>
<organism evidence="10 11">
    <name type="scientific">Atopomonas hussainii</name>
    <dbReference type="NCBI Taxonomy" id="1429083"/>
    <lineage>
        <taxon>Bacteria</taxon>
        <taxon>Pseudomonadati</taxon>
        <taxon>Pseudomonadota</taxon>
        <taxon>Gammaproteobacteria</taxon>
        <taxon>Pseudomonadales</taxon>
        <taxon>Pseudomonadaceae</taxon>
        <taxon>Atopomonas</taxon>
    </lineage>
</organism>
<reference evidence="10 11" key="1">
    <citation type="submission" date="2016-10" db="EMBL/GenBank/DDBJ databases">
        <authorList>
            <person name="de Groot N.N."/>
        </authorList>
    </citation>
    <scope>NUCLEOTIDE SEQUENCE [LARGE SCALE GENOMIC DNA]</scope>
    <source>
        <strain evidence="10 11">JCM 19513</strain>
    </source>
</reference>
<evidence type="ECO:0000313" key="10">
    <source>
        <dbReference type="EMBL" id="SEK45347.1"/>
    </source>
</evidence>
<keyword evidence="7" id="KW-1133">Transmembrane helix</keyword>
<dbReference type="Gene3D" id="1.10.287.130">
    <property type="match status" value="1"/>
</dbReference>
<keyword evidence="11" id="KW-1185">Reference proteome</keyword>
<evidence type="ECO:0000256" key="6">
    <source>
        <dbReference type="PROSITE-ProRule" id="PRU00169"/>
    </source>
</evidence>
<dbReference type="SMART" id="SM00387">
    <property type="entry name" value="HATPase_c"/>
    <property type="match status" value="1"/>
</dbReference>
<feature type="domain" description="Histidine kinase" evidence="8">
    <location>
        <begin position="235"/>
        <end position="449"/>
    </location>
</feature>
<dbReference type="InterPro" id="IPR001789">
    <property type="entry name" value="Sig_transdc_resp-reg_receiver"/>
</dbReference>
<evidence type="ECO:0000259" key="8">
    <source>
        <dbReference type="PROSITE" id="PS50109"/>
    </source>
</evidence>
<dbReference type="PANTHER" id="PTHR43047">
    <property type="entry name" value="TWO-COMPONENT HISTIDINE PROTEIN KINASE"/>
    <property type="match status" value="1"/>
</dbReference>
<dbReference type="Pfam" id="PF00072">
    <property type="entry name" value="Response_reg"/>
    <property type="match status" value="1"/>
</dbReference>
<gene>
    <name evidence="10" type="ORF">SAMN05216214_102283</name>
</gene>
<dbReference type="CDD" id="cd00075">
    <property type="entry name" value="HATPase"/>
    <property type="match status" value="1"/>
</dbReference>
<accession>A0A1H7H6F7</accession>
<evidence type="ECO:0000256" key="3">
    <source>
        <dbReference type="ARBA" id="ARBA00022553"/>
    </source>
</evidence>
<dbReference type="GO" id="GO:0000155">
    <property type="term" value="F:phosphorelay sensor kinase activity"/>
    <property type="evidence" value="ECO:0007669"/>
    <property type="project" value="InterPro"/>
</dbReference>
<dbReference type="Pfam" id="PF00512">
    <property type="entry name" value="HisKA"/>
    <property type="match status" value="1"/>
</dbReference>
<dbReference type="Pfam" id="PF02518">
    <property type="entry name" value="HATPase_c"/>
    <property type="match status" value="1"/>
</dbReference>
<dbReference type="RefSeq" id="WP_074864945.1">
    <property type="nucleotide sequence ID" value="NZ_FOAS01000002.1"/>
</dbReference>
<feature type="transmembrane region" description="Helical" evidence="7">
    <location>
        <begin position="180"/>
        <end position="201"/>
    </location>
</feature>
<dbReference type="InterPro" id="IPR036890">
    <property type="entry name" value="HATPase_C_sf"/>
</dbReference>
<evidence type="ECO:0000256" key="7">
    <source>
        <dbReference type="SAM" id="Phobius"/>
    </source>
</evidence>
<keyword evidence="3 6" id="KW-0597">Phosphoprotein</keyword>